<sequence>MPLPNAGCARTWIDRRALIAQGVRVGRGSDSAAGAHGRDRVAASIRRRRSNRPGNSQAKRTVRSIDTLESVARFSCDHRRGKRTHMCASLSGFPTEGAWG</sequence>
<gene>
    <name evidence="2" type="ORF">EKJ_08400</name>
</gene>
<evidence type="ECO:0000313" key="3">
    <source>
        <dbReference type="Proteomes" id="UP000290057"/>
    </source>
</evidence>
<evidence type="ECO:0000313" key="2">
    <source>
        <dbReference type="EMBL" id="BBI19993.1"/>
    </source>
</evidence>
<protein>
    <submittedName>
        <fullName evidence="2">Uncharacterized protein</fullName>
    </submittedName>
</protein>
<evidence type="ECO:0000256" key="1">
    <source>
        <dbReference type="SAM" id="MobiDB-lite"/>
    </source>
</evidence>
<dbReference type="Proteomes" id="UP000290057">
    <property type="component" value="Chromosome"/>
</dbReference>
<accession>A0A3T1CGF3</accession>
<name>A0A3T1CGF3_9SPHN</name>
<reference evidence="2 3" key="1">
    <citation type="submission" date="2019-01" db="EMBL/GenBank/DDBJ databases">
        <title>Complete genome sequence of Erythrobacter flavus KJ5.</title>
        <authorList>
            <person name="Kanesaki Y."/>
            <person name="Brotosudarmo T."/>
            <person name="Moriuchi R."/>
            <person name="Awai K."/>
        </authorList>
    </citation>
    <scope>NUCLEOTIDE SEQUENCE [LARGE SCALE GENOMIC DNA]</scope>
    <source>
        <strain evidence="2 3">KJ5</strain>
    </source>
</reference>
<keyword evidence="3" id="KW-1185">Reference proteome</keyword>
<dbReference type="EMBL" id="AP019389">
    <property type="protein sequence ID" value="BBI19993.1"/>
    <property type="molecule type" value="Genomic_DNA"/>
</dbReference>
<feature type="region of interest" description="Disordered" evidence="1">
    <location>
        <begin position="26"/>
        <end position="62"/>
    </location>
</feature>
<organism evidence="2 3">
    <name type="scientific">Qipengyuania flava</name>
    <dbReference type="NCBI Taxonomy" id="192812"/>
    <lineage>
        <taxon>Bacteria</taxon>
        <taxon>Pseudomonadati</taxon>
        <taxon>Pseudomonadota</taxon>
        <taxon>Alphaproteobacteria</taxon>
        <taxon>Sphingomonadales</taxon>
        <taxon>Erythrobacteraceae</taxon>
        <taxon>Qipengyuania</taxon>
    </lineage>
</organism>
<dbReference type="AlphaFoldDB" id="A0A3T1CGF3"/>
<proteinExistence type="predicted"/>